<organism evidence="2 3">
    <name type="scientific">Streptococcus moroccensis</name>
    <dbReference type="NCBI Taxonomy" id="1451356"/>
    <lineage>
        <taxon>Bacteria</taxon>
        <taxon>Bacillati</taxon>
        <taxon>Bacillota</taxon>
        <taxon>Bacilli</taxon>
        <taxon>Lactobacillales</taxon>
        <taxon>Streptococcaceae</taxon>
        <taxon>Streptococcus</taxon>
    </lineage>
</organism>
<protein>
    <submittedName>
        <fullName evidence="2">Uncharacterized protein</fullName>
    </submittedName>
</protein>
<keyword evidence="1" id="KW-0472">Membrane</keyword>
<keyword evidence="1" id="KW-0812">Transmembrane</keyword>
<evidence type="ECO:0000313" key="2">
    <source>
        <dbReference type="EMBL" id="MDQ0221737.1"/>
    </source>
</evidence>
<accession>A0ABT9YQ73</accession>
<name>A0ABT9YQ73_9STRE</name>
<reference evidence="2 3" key="1">
    <citation type="submission" date="2023-07" db="EMBL/GenBank/DDBJ databases">
        <title>Genomic Encyclopedia of Type Strains, Phase IV (KMG-IV): sequencing the most valuable type-strain genomes for metagenomic binning, comparative biology and taxonomic classification.</title>
        <authorList>
            <person name="Goeker M."/>
        </authorList>
    </citation>
    <scope>NUCLEOTIDE SEQUENCE [LARGE SCALE GENOMIC DNA]</scope>
    <source>
        <strain evidence="2 3">DSM 105143</strain>
    </source>
</reference>
<dbReference type="Proteomes" id="UP001223079">
    <property type="component" value="Unassembled WGS sequence"/>
</dbReference>
<dbReference type="RefSeq" id="WP_307120968.1">
    <property type="nucleotide sequence ID" value="NZ_JAUSTM010000002.1"/>
</dbReference>
<dbReference type="EMBL" id="JAUSTM010000002">
    <property type="protein sequence ID" value="MDQ0221737.1"/>
    <property type="molecule type" value="Genomic_DNA"/>
</dbReference>
<sequence length="88" mass="10132">MKLVIYDPWYWIYDGLVWLGADEFPRTLVFTLVKFGLGLVLLIVLPKYVGSGIFLFTKITWKVVLEIAVVVNMLRFTLDIRKPSLVIG</sequence>
<keyword evidence="1" id="KW-1133">Transmembrane helix</keyword>
<keyword evidence="3" id="KW-1185">Reference proteome</keyword>
<gene>
    <name evidence="2" type="ORF">J2S23_000269</name>
</gene>
<evidence type="ECO:0000313" key="3">
    <source>
        <dbReference type="Proteomes" id="UP001223079"/>
    </source>
</evidence>
<proteinExistence type="predicted"/>
<comment type="caution">
    <text evidence="2">The sequence shown here is derived from an EMBL/GenBank/DDBJ whole genome shotgun (WGS) entry which is preliminary data.</text>
</comment>
<feature type="transmembrane region" description="Helical" evidence="1">
    <location>
        <begin position="28"/>
        <end position="49"/>
    </location>
</feature>
<evidence type="ECO:0000256" key="1">
    <source>
        <dbReference type="SAM" id="Phobius"/>
    </source>
</evidence>